<organism evidence="6 7">
    <name type="scientific">Wallemia hederae</name>
    <dbReference type="NCBI Taxonomy" id="1540922"/>
    <lineage>
        <taxon>Eukaryota</taxon>
        <taxon>Fungi</taxon>
        <taxon>Dikarya</taxon>
        <taxon>Basidiomycota</taxon>
        <taxon>Wallemiomycotina</taxon>
        <taxon>Wallemiomycetes</taxon>
        <taxon>Wallemiales</taxon>
        <taxon>Wallemiaceae</taxon>
        <taxon>Wallemia</taxon>
    </lineage>
</organism>
<feature type="region of interest" description="Disordered" evidence="3">
    <location>
        <begin position="283"/>
        <end position="312"/>
    </location>
</feature>
<dbReference type="InterPro" id="IPR000219">
    <property type="entry name" value="DH_dom"/>
</dbReference>
<dbReference type="InterPro" id="IPR001180">
    <property type="entry name" value="CNH_dom"/>
</dbReference>
<dbReference type="CDD" id="cd00160">
    <property type="entry name" value="RhoGEF"/>
    <property type="match status" value="1"/>
</dbReference>
<proteinExistence type="predicted"/>
<keyword evidence="1" id="KW-0597">Phosphoprotein</keyword>
<dbReference type="PROSITE" id="PS50010">
    <property type="entry name" value="DH_2"/>
    <property type="match status" value="2"/>
</dbReference>
<evidence type="ECO:0000256" key="1">
    <source>
        <dbReference type="ARBA" id="ARBA00022553"/>
    </source>
</evidence>
<dbReference type="GO" id="GO:0035556">
    <property type="term" value="P:intracellular signal transduction"/>
    <property type="evidence" value="ECO:0007669"/>
    <property type="project" value="InterPro"/>
</dbReference>
<evidence type="ECO:0000313" key="7">
    <source>
        <dbReference type="Proteomes" id="UP000310189"/>
    </source>
</evidence>
<feature type="domain" description="CNH" evidence="5">
    <location>
        <begin position="1150"/>
        <end position="1466"/>
    </location>
</feature>
<evidence type="ECO:0000259" key="4">
    <source>
        <dbReference type="PROSITE" id="PS50010"/>
    </source>
</evidence>
<dbReference type="SUPFAM" id="SSF50729">
    <property type="entry name" value="PH domain-like"/>
    <property type="match status" value="1"/>
</dbReference>
<feature type="compositionally biased region" description="Polar residues" evidence="3">
    <location>
        <begin position="283"/>
        <end position="296"/>
    </location>
</feature>
<evidence type="ECO:0000313" key="6">
    <source>
        <dbReference type="EMBL" id="TIA88296.1"/>
    </source>
</evidence>
<dbReference type="Gene3D" id="2.30.29.30">
    <property type="entry name" value="Pleckstrin-homology domain (PH domain)/Phosphotyrosine-binding domain (PTB)"/>
    <property type="match status" value="1"/>
</dbReference>
<dbReference type="OrthoDB" id="2272012at2759"/>
<comment type="caution">
    <text evidence="6">The sequence shown here is derived from an EMBL/GenBank/DDBJ whole genome shotgun (WGS) entry which is preliminary data.</text>
</comment>
<dbReference type="InterPro" id="IPR041675">
    <property type="entry name" value="PH_5"/>
</dbReference>
<feature type="compositionally biased region" description="Polar residues" evidence="3">
    <location>
        <begin position="119"/>
        <end position="131"/>
    </location>
</feature>
<dbReference type="SMART" id="SM00325">
    <property type="entry name" value="RhoGEF"/>
    <property type="match status" value="2"/>
</dbReference>
<dbReference type="PANTHER" id="PTHR46572">
    <property type="entry name" value="RHO1 GDP-GTP EXCHANGE PROTEIN 1-RELATED"/>
    <property type="match status" value="1"/>
</dbReference>
<dbReference type="SMART" id="SM00049">
    <property type="entry name" value="DEP"/>
    <property type="match status" value="1"/>
</dbReference>
<feature type="compositionally biased region" description="Low complexity" evidence="3">
    <location>
        <begin position="93"/>
        <end position="104"/>
    </location>
</feature>
<dbReference type="PANTHER" id="PTHR46572:SF1">
    <property type="entry name" value="RHO1 GUANINE NUCLEOTIDE EXCHANGE FACTOR TUS1"/>
    <property type="match status" value="1"/>
</dbReference>
<dbReference type="InterPro" id="IPR000591">
    <property type="entry name" value="DEP_dom"/>
</dbReference>
<evidence type="ECO:0000259" key="5">
    <source>
        <dbReference type="PROSITE" id="PS50219"/>
    </source>
</evidence>
<gene>
    <name evidence="6" type="ORF">E3P99_02697</name>
</gene>
<dbReference type="Gene3D" id="1.20.900.10">
    <property type="entry name" value="Dbl homology (DH) domain"/>
    <property type="match status" value="2"/>
</dbReference>
<dbReference type="PROSITE" id="PS50219">
    <property type="entry name" value="CNH"/>
    <property type="match status" value="1"/>
</dbReference>
<dbReference type="Pfam" id="PF00621">
    <property type="entry name" value="RhoGEF"/>
    <property type="match status" value="2"/>
</dbReference>
<feature type="region of interest" description="Disordered" evidence="3">
    <location>
        <begin position="83"/>
        <end position="134"/>
    </location>
</feature>
<accession>A0A4T0FNC8</accession>
<evidence type="ECO:0000256" key="3">
    <source>
        <dbReference type="SAM" id="MobiDB-lite"/>
    </source>
</evidence>
<dbReference type="Pfam" id="PF15405">
    <property type="entry name" value="PH_5"/>
    <property type="match status" value="1"/>
</dbReference>
<dbReference type="InterPro" id="IPR011993">
    <property type="entry name" value="PH-like_dom_sf"/>
</dbReference>
<protein>
    <submittedName>
        <fullName evidence="6">Uncharacterized protein</fullName>
    </submittedName>
</protein>
<evidence type="ECO:0000256" key="2">
    <source>
        <dbReference type="ARBA" id="ARBA00022658"/>
    </source>
</evidence>
<dbReference type="SUPFAM" id="SSF48065">
    <property type="entry name" value="DBL homology domain (DH-domain)"/>
    <property type="match status" value="2"/>
</dbReference>
<feature type="compositionally biased region" description="Low complexity" evidence="3">
    <location>
        <begin position="248"/>
        <end position="265"/>
    </location>
</feature>
<reference evidence="6 7" key="1">
    <citation type="submission" date="2019-03" db="EMBL/GenBank/DDBJ databases">
        <title>Sequencing 23 genomes of Wallemia ichthyophaga.</title>
        <authorList>
            <person name="Gostincar C."/>
        </authorList>
    </citation>
    <scope>NUCLEOTIDE SEQUENCE [LARGE SCALE GENOMIC DNA]</scope>
    <source>
        <strain evidence="6 7">EXF-5753</strain>
    </source>
</reference>
<feature type="region of interest" description="Disordered" evidence="3">
    <location>
        <begin position="233"/>
        <end position="270"/>
    </location>
</feature>
<dbReference type="Pfam" id="PF00780">
    <property type="entry name" value="CNH"/>
    <property type="match status" value="1"/>
</dbReference>
<dbReference type="SMART" id="SM00036">
    <property type="entry name" value="CNH"/>
    <property type="match status" value="1"/>
</dbReference>
<keyword evidence="2" id="KW-0344">Guanine-nucleotide releasing factor</keyword>
<dbReference type="GO" id="GO:0005085">
    <property type="term" value="F:guanyl-nucleotide exchange factor activity"/>
    <property type="evidence" value="ECO:0007669"/>
    <property type="project" value="UniProtKB-KW"/>
</dbReference>
<dbReference type="InterPro" id="IPR035899">
    <property type="entry name" value="DBL_dom_sf"/>
</dbReference>
<feature type="domain" description="DH" evidence="4">
    <location>
        <begin position="755"/>
        <end position="946"/>
    </location>
</feature>
<name>A0A4T0FNC8_9BASI</name>
<feature type="region of interest" description="Disordered" evidence="3">
    <location>
        <begin position="167"/>
        <end position="198"/>
    </location>
</feature>
<dbReference type="InterPro" id="IPR052233">
    <property type="entry name" value="Rho-type_GEFs"/>
</dbReference>
<feature type="compositionally biased region" description="Polar residues" evidence="3">
    <location>
        <begin position="233"/>
        <end position="243"/>
    </location>
</feature>
<dbReference type="Proteomes" id="UP000310189">
    <property type="component" value="Unassembled WGS sequence"/>
</dbReference>
<sequence>MAGPPLPPKPSQYTTSIDDKFADVYNSLNKLTNNRNESISSTAQDSIYNLYGDQSDAEVSPINPNLASMHERHLVVGATPNNRRAAVLPPPKQVQQQQQQQQQQPYFPSPESAHRAVPSRQTPSSFGSNPQFADYATHTDQSTLYSPTSFLTSEQAYQFGALPSPLTAPSVQESASTYSPQNSPKLRMSTANNGNVRSRASYTPLPHEVLAREDPYAHLQQSYNSPLAHISSDSFSSPATSMAPSLYAPPGATTAPGSASTPTTPQSRPQLLNYPSIQAQSSMHNAQLQSYVQSRGSVAPKSGAANNKRSNRRTMDTSFAGDEYAEAFYDELQEEEVESGIKGFDPFSIVKPQLVKDLAVQFKDNVARGTHVKGSVPFDMSFTGKDIVNTIRDLFPTVVKNSSVSRSLAVQVARTLQSQLYFFEVEFNMILVSDDVQEIFVFPDEVGLQGAGSDEIPTGVFTALTPCYSLMCPGDETCYSYSCPYRAKKALHLVSAAQIVHPEDIIDEEFKDWTEQVEPEILVTLDDQERERQSVIQQALESEIQYVEALDTIEALYIEPLRMAKPSIIPLERLDSFIEATFDGLQGLRECNRHLVEQFKIRQREQSGLLEAAGDIFLNAFVEWQDCYPDYVGSLPTIESMIREEQDLNENFREFLMECERRTESQGMDLITHLQRPAHRLGRYAVYLNAILKETPEGHPDCGYLVEGMKAVKRLTDIGTLVSWQLSDPNHSHIQGWTDLVEPEVIMSLDKKEIERQNNIFELIRTEMGYVKDLERFTTVFIRPLRDAKDTIIPNHRIDHFIYEVFGNHVDLFELHNTLIKELHKRQREQHPIIDSITDCVLKVALNWDEAYETYMPHYPYAKNAYDEEIMMNDRFVEFVSACRRLPECRRQDLSAFLFLPPQRLPRYPLLLGDIVKHTKEDHPDKINIEEVIDLIKSKIKEINVNVGVATEKVKLRNYSKIIVHRDGSVNGLDLANDARTLVHEDTVIRHSEGTTSMTTSNSDIKMMLFDHYLVLCKEKRVDKVAGRRVFYIWKRPIPLDLLTLNDFNGPPLKQTSRIRGALGRGANDEESGLIYPFSFIALCRPRLEYTLFTDDPAKRQKWQEKLEEALFLHSQVQEETNKVFEAVPLSIDTFPATRLAGAFEDNPLTGKVTCSVPFKTNDGRRLVAIGCAEGLWIGLRGEPTSLRRVLHLKNVTQCAVLEEFGIFIVLADKILVAYSVEALVPSANTINNGGSSLSRTPQKLSGTKDVAFFTVGKLHERTLVIFMKRKGIDSVFRALEPVSENKLAERAPVNAFNRLLTGGKSGWFENYQVFFIPSEATDLLFLRAKLAIICKRGFEIMDLETLKGGSIPDFTNAKNQRDPQISALGKKCDDATALAIFKSGDQEFLLIYQQFGFFVDRHGDPHRLEHFTEWEGKPESVSCHPPYILLFDSEFVEIREMETLNLVQVIKGNEIHRTWGGVGLSPQSISPNGWVNHPDHLGESRCHLVMRVDSEDHMSRGQRGNSSQRVFELAPIWHYNQIDTSLMYQSAAPYRNYVSRA</sequence>
<keyword evidence="7" id="KW-1185">Reference proteome</keyword>
<feature type="domain" description="DH" evidence="4">
    <location>
        <begin position="531"/>
        <end position="716"/>
    </location>
</feature>
<dbReference type="EMBL" id="SPNW01000040">
    <property type="protein sequence ID" value="TIA88296.1"/>
    <property type="molecule type" value="Genomic_DNA"/>
</dbReference>